<evidence type="ECO:0000313" key="2">
    <source>
        <dbReference type="Proteomes" id="UP000030764"/>
    </source>
</evidence>
<keyword evidence="2" id="KW-1185">Reference proteome</keyword>
<accession>A0A085LPQ1</accession>
<dbReference type="AlphaFoldDB" id="A0A085LPQ1"/>
<name>A0A085LPQ1_9BILA</name>
<proteinExistence type="predicted"/>
<dbReference type="EMBL" id="KL363346">
    <property type="protein sequence ID" value="KFD46947.1"/>
    <property type="molecule type" value="Genomic_DNA"/>
</dbReference>
<sequence>MKVWLIEDNFMIRGPHGPPCPFSMHSSPLLNPKRGPHGPPCPFSMHSSPLLNLRNQNYQVESTEKGYFPFLLKQLQICDYGCSDSEDAKTQRRCFPLQDGSRQYEQLPAKDISHCLVAKKCLYAAEVEEAKMYTALCNPQTVDSFVILESAAESLRTRLQGTGSLEILTVEMKKPSKKTKVNNIAVYRLEAEFSSMPLHYIVDSCALASSSFGLVEMTPSAFAAHL</sequence>
<protein>
    <submittedName>
        <fullName evidence="1">Uncharacterized protein</fullName>
    </submittedName>
</protein>
<organism evidence="1 2">
    <name type="scientific">Trichuris suis</name>
    <name type="common">pig whipworm</name>
    <dbReference type="NCBI Taxonomy" id="68888"/>
    <lineage>
        <taxon>Eukaryota</taxon>
        <taxon>Metazoa</taxon>
        <taxon>Ecdysozoa</taxon>
        <taxon>Nematoda</taxon>
        <taxon>Enoplea</taxon>
        <taxon>Dorylaimia</taxon>
        <taxon>Trichinellida</taxon>
        <taxon>Trichuridae</taxon>
        <taxon>Trichuris</taxon>
    </lineage>
</organism>
<dbReference type="Proteomes" id="UP000030764">
    <property type="component" value="Unassembled WGS sequence"/>
</dbReference>
<evidence type="ECO:0000313" key="1">
    <source>
        <dbReference type="EMBL" id="KFD46947.1"/>
    </source>
</evidence>
<gene>
    <name evidence="1" type="ORF">M513_12193</name>
</gene>
<reference evidence="1 2" key="1">
    <citation type="journal article" date="2014" name="Nat. Genet.">
        <title>Genome and transcriptome of the porcine whipworm Trichuris suis.</title>
        <authorList>
            <person name="Jex A.R."/>
            <person name="Nejsum P."/>
            <person name="Schwarz E.M."/>
            <person name="Hu L."/>
            <person name="Young N.D."/>
            <person name="Hall R.S."/>
            <person name="Korhonen P.K."/>
            <person name="Liao S."/>
            <person name="Thamsborg S."/>
            <person name="Xia J."/>
            <person name="Xu P."/>
            <person name="Wang S."/>
            <person name="Scheerlinck J.P."/>
            <person name="Hofmann A."/>
            <person name="Sternberg P.W."/>
            <person name="Wang J."/>
            <person name="Gasser R.B."/>
        </authorList>
    </citation>
    <scope>NUCLEOTIDE SEQUENCE [LARGE SCALE GENOMIC DNA]</scope>
    <source>
        <strain evidence="1">DCEP-RM93M</strain>
    </source>
</reference>